<keyword evidence="1" id="KW-0472">Membrane</keyword>
<feature type="transmembrane region" description="Helical" evidence="1">
    <location>
        <begin position="39"/>
        <end position="59"/>
    </location>
</feature>
<feature type="transmembrane region" description="Helical" evidence="1">
    <location>
        <begin position="12"/>
        <end position="32"/>
    </location>
</feature>
<evidence type="ECO:0000313" key="2">
    <source>
        <dbReference type="EMBL" id="KAJ8023526.1"/>
    </source>
</evidence>
<dbReference type="SUPFAM" id="SSF103473">
    <property type="entry name" value="MFS general substrate transporter"/>
    <property type="match status" value="1"/>
</dbReference>
<protein>
    <submittedName>
        <fullName evidence="2">Uncharacterized protein</fullName>
    </submittedName>
</protein>
<gene>
    <name evidence="2" type="ORF">HOLleu_35989</name>
</gene>
<comment type="caution">
    <text evidence="2">The sequence shown here is derived from an EMBL/GenBank/DDBJ whole genome shotgun (WGS) entry which is preliminary data.</text>
</comment>
<reference evidence="2" key="1">
    <citation type="submission" date="2021-10" db="EMBL/GenBank/DDBJ databases">
        <title>Tropical sea cucumber genome reveals ecological adaptation and Cuvierian tubules defense mechanism.</title>
        <authorList>
            <person name="Chen T."/>
        </authorList>
    </citation>
    <scope>NUCLEOTIDE SEQUENCE</scope>
    <source>
        <strain evidence="2">Nanhai2018</strain>
        <tissue evidence="2">Muscle</tissue>
    </source>
</reference>
<dbReference type="OrthoDB" id="5667at2759"/>
<proteinExistence type="predicted"/>
<dbReference type="AlphaFoldDB" id="A0A9Q1BDB8"/>
<keyword evidence="3" id="KW-1185">Reference proteome</keyword>
<dbReference type="EMBL" id="JAIZAY010000019">
    <property type="protein sequence ID" value="KAJ8023526.1"/>
    <property type="molecule type" value="Genomic_DNA"/>
</dbReference>
<keyword evidence="1" id="KW-1133">Transmembrane helix</keyword>
<name>A0A9Q1BDB8_HOLLE</name>
<evidence type="ECO:0000256" key="1">
    <source>
        <dbReference type="SAM" id="Phobius"/>
    </source>
</evidence>
<evidence type="ECO:0000313" key="3">
    <source>
        <dbReference type="Proteomes" id="UP001152320"/>
    </source>
</evidence>
<sequence length="205" mass="22466">MSLGFSQNVAVFLSTAGGVGGFVGKTLVVVVFHLDKMNIISAGLIPSVICCIGLTGYILTRDYFLLLICSSFCGFSLAFGDSALSAMLPGYLCKEHLKQGTSLSFLFGGICMQLGGILSGKRWSISDTIGVPSNLKDNEKSPQIYFKISPTFYIFHLISLKNIFYDVSKQTFVITCKKVVILHKLNISVCKLYQFVCYLNPYSLC</sequence>
<keyword evidence="1" id="KW-0812">Transmembrane</keyword>
<organism evidence="2 3">
    <name type="scientific">Holothuria leucospilota</name>
    <name type="common">Black long sea cucumber</name>
    <name type="synonym">Mertensiothuria leucospilota</name>
    <dbReference type="NCBI Taxonomy" id="206669"/>
    <lineage>
        <taxon>Eukaryota</taxon>
        <taxon>Metazoa</taxon>
        <taxon>Echinodermata</taxon>
        <taxon>Eleutherozoa</taxon>
        <taxon>Echinozoa</taxon>
        <taxon>Holothuroidea</taxon>
        <taxon>Aspidochirotacea</taxon>
        <taxon>Aspidochirotida</taxon>
        <taxon>Holothuriidae</taxon>
        <taxon>Holothuria</taxon>
    </lineage>
</organism>
<dbReference type="InterPro" id="IPR036259">
    <property type="entry name" value="MFS_trans_sf"/>
</dbReference>
<dbReference type="Proteomes" id="UP001152320">
    <property type="component" value="Chromosome 19"/>
</dbReference>
<accession>A0A9Q1BDB8</accession>